<dbReference type="AlphaFoldDB" id="A0AAV9QLU5"/>
<accession>A0AAV9QLU5</accession>
<comment type="caution">
    <text evidence="1">The sequence shown here is derived from an EMBL/GenBank/DDBJ whole genome shotgun (WGS) entry which is preliminary data.</text>
</comment>
<keyword evidence="2" id="KW-1185">Reference proteome</keyword>
<evidence type="ECO:0000313" key="2">
    <source>
        <dbReference type="Proteomes" id="UP001345827"/>
    </source>
</evidence>
<protein>
    <submittedName>
        <fullName evidence="1">Uncharacterized protein</fullName>
    </submittedName>
</protein>
<dbReference type="EMBL" id="JAXLQG010000002">
    <property type="protein sequence ID" value="KAK5543643.1"/>
    <property type="molecule type" value="Genomic_DNA"/>
</dbReference>
<proteinExistence type="predicted"/>
<organism evidence="1 2">
    <name type="scientific">Vermiconidia calcicola</name>
    <dbReference type="NCBI Taxonomy" id="1690605"/>
    <lineage>
        <taxon>Eukaryota</taxon>
        <taxon>Fungi</taxon>
        <taxon>Dikarya</taxon>
        <taxon>Ascomycota</taxon>
        <taxon>Pezizomycotina</taxon>
        <taxon>Dothideomycetes</taxon>
        <taxon>Dothideomycetidae</taxon>
        <taxon>Mycosphaerellales</taxon>
        <taxon>Extremaceae</taxon>
        <taxon>Vermiconidia</taxon>
    </lineage>
</organism>
<sequence length="64" mass="7090">MSTLIPNTPNATIDLKELHEGICGHLALIYPVRLYVRPEDIRPVTAPDPLRVEKVTAVTKDARA</sequence>
<name>A0AAV9QLU5_9PEZI</name>
<evidence type="ECO:0000313" key="1">
    <source>
        <dbReference type="EMBL" id="KAK5543643.1"/>
    </source>
</evidence>
<gene>
    <name evidence="1" type="ORF">LTR25_001257</name>
</gene>
<reference evidence="1 2" key="1">
    <citation type="submission" date="2023-06" db="EMBL/GenBank/DDBJ databases">
        <title>Black Yeasts Isolated from many extreme environments.</title>
        <authorList>
            <person name="Coleine C."/>
            <person name="Stajich J.E."/>
            <person name="Selbmann L."/>
        </authorList>
    </citation>
    <scope>NUCLEOTIDE SEQUENCE [LARGE SCALE GENOMIC DNA]</scope>
    <source>
        <strain evidence="1 2">CCFEE 5887</strain>
    </source>
</reference>
<dbReference type="Proteomes" id="UP001345827">
    <property type="component" value="Unassembled WGS sequence"/>
</dbReference>